<feature type="compositionally biased region" description="Basic and acidic residues" evidence="2">
    <location>
        <begin position="18"/>
        <end position="27"/>
    </location>
</feature>
<keyword evidence="5" id="KW-1185">Reference proteome</keyword>
<feature type="compositionally biased region" description="Low complexity" evidence="2">
    <location>
        <begin position="37"/>
        <end position="53"/>
    </location>
</feature>
<feature type="domain" description="NACHT" evidence="3">
    <location>
        <begin position="136"/>
        <end position="285"/>
    </location>
</feature>
<dbReference type="InterPro" id="IPR056884">
    <property type="entry name" value="NPHP3-like_N"/>
</dbReference>
<dbReference type="Proteomes" id="UP001273209">
    <property type="component" value="Unassembled WGS sequence"/>
</dbReference>
<evidence type="ECO:0000256" key="1">
    <source>
        <dbReference type="ARBA" id="ARBA00022737"/>
    </source>
</evidence>
<dbReference type="InterPro" id="IPR007111">
    <property type="entry name" value="NACHT_NTPase"/>
</dbReference>
<dbReference type="SUPFAM" id="SSF52540">
    <property type="entry name" value="P-loop containing nucleoside triphosphate hydrolases"/>
    <property type="match status" value="1"/>
</dbReference>
<proteinExistence type="predicted"/>
<dbReference type="InterPro" id="IPR027417">
    <property type="entry name" value="P-loop_NTPase"/>
</dbReference>
<dbReference type="RefSeq" id="XP_062757513.1">
    <property type="nucleotide sequence ID" value="XM_062897826.1"/>
</dbReference>
<evidence type="ECO:0000256" key="2">
    <source>
        <dbReference type="SAM" id="MobiDB-lite"/>
    </source>
</evidence>
<feature type="region of interest" description="Disordered" evidence="2">
    <location>
        <begin position="14"/>
        <end position="73"/>
    </location>
</feature>
<reference evidence="4" key="1">
    <citation type="submission" date="2023-11" db="EMBL/GenBank/DDBJ databases">
        <title>The genome sequences of three competitors of mushroom-forming fungi.</title>
        <authorList>
            <person name="Beijen E."/>
            <person name="Ohm R.A."/>
        </authorList>
    </citation>
    <scope>NUCLEOTIDE SEQUENCE</scope>
    <source>
        <strain evidence="4">CBS 100526</strain>
    </source>
</reference>
<name>A0AAE1IG65_9HYPO</name>
<dbReference type="EMBL" id="JAWRVG010000010">
    <property type="protein sequence ID" value="KAK4077830.1"/>
    <property type="molecule type" value="Genomic_DNA"/>
</dbReference>
<evidence type="ECO:0000313" key="5">
    <source>
        <dbReference type="Proteomes" id="UP001273209"/>
    </source>
</evidence>
<evidence type="ECO:0000259" key="3">
    <source>
        <dbReference type="PROSITE" id="PS50837"/>
    </source>
</evidence>
<dbReference type="AlphaFoldDB" id="A0AAE1IG65"/>
<accession>A0AAE1IG65</accession>
<dbReference type="Pfam" id="PF24883">
    <property type="entry name" value="NPHP3_N"/>
    <property type="match status" value="1"/>
</dbReference>
<gene>
    <name evidence="4" type="ORF">Triagg1_3524</name>
</gene>
<dbReference type="PROSITE" id="PS50837">
    <property type="entry name" value="NACHT"/>
    <property type="match status" value="1"/>
</dbReference>
<dbReference type="PANTHER" id="PTHR10039:SF14">
    <property type="entry name" value="NACHT DOMAIN-CONTAINING PROTEIN"/>
    <property type="match status" value="1"/>
</dbReference>
<keyword evidence="1" id="KW-0677">Repeat</keyword>
<dbReference type="GeneID" id="87917731"/>
<dbReference type="Gene3D" id="3.40.50.300">
    <property type="entry name" value="P-loop containing nucleotide triphosphate hydrolases"/>
    <property type="match status" value="1"/>
</dbReference>
<dbReference type="PANTHER" id="PTHR10039">
    <property type="entry name" value="AMELOGENIN"/>
    <property type="match status" value="1"/>
</dbReference>
<comment type="caution">
    <text evidence="4">The sequence shown here is derived from an EMBL/GenBank/DDBJ whole genome shotgun (WGS) entry which is preliminary data.</text>
</comment>
<sequence>MAGDFTLKKKLLKHLRRREGDSAKPKTQDGSPTYGLASANSSQAHSSNSHSNADPPITTIYPTPLSINRDDSKFDRETNGFDLNPANKACLRDLCVSDPRDDKARIEDIKGGLLKGSYSWILDHPNFRQWRDEQNRMLWIKGSPGTGKTMLLCGLINEIKPSTRLSDPNADPLLSYFFCQATDVRFNNGTAMLRNLIYLLIIQQPYLIWRVREEYDPVGGALFESPNSWDHLCAIFIKILQDLSGTTVYLVIDALDECTDLKRLIGFILGLLPNFSHAKWIVSSRETYIVDRFLRSNDFDLGLSIDLNNAMSVSDAVHTYIDERVSELRSLQGDDELRQLVRNTLHEKTHGNFLWVSLVIQQLQRQSIRRKDVLEVISDVPTDLRGIYAQMIEQIHQLYERKYCLLVLTAATLAYRPLHLLEIAIVSGLPPINRDRIEEFVKMCGSFLILRDDHVFIIHVTAKDYLYTNWSSLQLAGVAQRHADIKIHNRVIQIR</sequence>
<protein>
    <recommendedName>
        <fullName evidence="3">NACHT domain-containing protein</fullName>
    </recommendedName>
</protein>
<evidence type="ECO:0000313" key="4">
    <source>
        <dbReference type="EMBL" id="KAK4077830.1"/>
    </source>
</evidence>
<organism evidence="4 5">
    <name type="scientific">Trichoderma aggressivum f. europaeum</name>
    <dbReference type="NCBI Taxonomy" id="173218"/>
    <lineage>
        <taxon>Eukaryota</taxon>
        <taxon>Fungi</taxon>
        <taxon>Dikarya</taxon>
        <taxon>Ascomycota</taxon>
        <taxon>Pezizomycotina</taxon>
        <taxon>Sordariomycetes</taxon>
        <taxon>Hypocreomycetidae</taxon>
        <taxon>Hypocreales</taxon>
        <taxon>Hypocreaceae</taxon>
        <taxon>Trichoderma</taxon>
    </lineage>
</organism>